<evidence type="ECO:0000256" key="1">
    <source>
        <dbReference type="ARBA" id="ARBA00022723"/>
    </source>
</evidence>
<reference evidence="8 9" key="1">
    <citation type="submission" date="2024-08" db="EMBL/GenBank/DDBJ databases">
        <authorList>
            <person name="Cucini C."/>
            <person name="Frati F."/>
        </authorList>
    </citation>
    <scope>NUCLEOTIDE SEQUENCE [LARGE SCALE GENOMIC DNA]</scope>
</reference>
<keyword evidence="3 5" id="KW-0863">Zinc-finger</keyword>
<dbReference type="InterPro" id="IPR036236">
    <property type="entry name" value="Znf_C2H2_sf"/>
</dbReference>
<organism evidence="8 9">
    <name type="scientific">Orchesella dallaii</name>
    <dbReference type="NCBI Taxonomy" id="48710"/>
    <lineage>
        <taxon>Eukaryota</taxon>
        <taxon>Metazoa</taxon>
        <taxon>Ecdysozoa</taxon>
        <taxon>Arthropoda</taxon>
        <taxon>Hexapoda</taxon>
        <taxon>Collembola</taxon>
        <taxon>Entomobryomorpha</taxon>
        <taxon>Entomobryoidea</taxon>
        <taxon>Orchesellidae</taxon>
        <taxon>Orchesellinae</taxon>
        <taxon>Orchesella</taxon>
    </lineage>
</organism>
<dbReference type="Proteomes" id="UP001642540">
    <property type="component" value="Unassembled WGS sequence"/>
</dbReference>
<proteinExistence type="predicted"/>
<dbReference type="Pfam" id="PF00096">
    <property type="entry name" value="zf-C2H2"/>
    <property type="match status" value="3"/>
</dbReference>
<dbReference type="PROSITE" id="PS50157">
    <property type="entry name" value="ZINC_FINGER_C2H2_2"/>
    <property type="match status" value="5"/>
</dbReference>
<sequence length="690" mass="78815">MSYFCVICWTSISHNDSDTTKNSLTLTLVGSEETNASLYVSSLEYRIIFQSFLAVFRIEDPTIWLKKPYKFCSQCGHLLTQVSHLKEELKRMERLIKGEEQVLKRRLKVRTRMAAINSKNEDQSEKNWWEELPDSSSHPSLEGGDDGWNSKETNDGVQVDPVVAHDEDEKTKEKIEEKIISLAAALAIPIEEESGYDSGPAFPSTSKAIIPCQILKRRLLPEEPESRESSSLGSQDDFNESLPKRVKRGEAREEEESSLSSLNLLNSPQNPILLTETSPLRQITLQVASNYEEVRPLEFFSNLEQDQINFDNKDQDERSKLSKGKTISIINNLREMEASQFFFINSSIEPEIINGNKEQQQVSSQDEREAAEILLNLGNFTPKIEQTKETNGPPLSSPKLGDEDLLFTSNIEGNERKGGAQKSSNNSTKKVAKKKLKKIMTPSPSSGTEEPKECPTCSKQFRTPNLLRIHLNAAHKLGNLHRCPICNRPYYGKKAPRRHIWTHYSAQEKEEAVAKGEKVPSCWEKGFMCDQCPSAFTTNSELLKHQKQIHEEVVERQACEKCGSLVKNLAGHMRQSHPKKEDFRFVCLECEEKFINSARLRQHKLSKHGEGKKVKCERCEELFKTRRELTVHVNSKHLKIMPYKCEFCGMAFTRKMSWTRHVQGVHKERNGGQTKKRSNMALNKESRRNS</sequence>
<evidence type="ECO:0000256" key="5">
    <source>
        <dbReference type="PROSITE-ProRule" id="PRU00042"/>
    </source>
</evidence>
<name>A0ABP1PNU2_9HEXA</name>
<dbReference type="EMBL" id="CAXLJM020000001">
    <property type="protein sequence ID" value="CAL8068292.1"/>
    <property type="molecule type" value="Genomic_DNA"/>
</dbReference>
<gene>
    <name evidence="8" type="ORF">ODALV1_LOCUS199</name>
</gene>
<feature type="domain" description="C2H2-type" evidence="7">
    <location>
        <begin position="643"/>
        <end position="671"/>
    </location>
</feature>
<feature type="domain" description="C2H2-type" evidence="7">
    <location>
        <begin position="527"/>
        <end position="550"/>
    </location>
</feature>
<feature type="compositionally biased region" description="Basic and acidic residues" evidence="6">
    <location>
        <begin position="119"/>
        <end position="129"/>
    </location>
</feature>
<keyword evidence="1" id="KW-0479">Metal-binding</keyword>
<evidence type="ECO:0000313" key="9">
    <source>
        <dbReference type="Proteomes" id="UP001642540"/>
    </source>
</evidence>
<evidence type="ECO:0000256" key="6">
    <source>
        <dbReference type="SAM" id="MobiDB-lite"/>
    </source>
</evidence>
<dbReference type="PANTHER" id="PTHR24408:SF58">
    <property type="entry name" value="TRANSCRIPTION FACTOR (TFIIIA), PUTATIVE (AFU_ORTHOLOGUE AFUA_1G05150)-RELATED"/>
    <property type="match status" value="1"/>
</dbReference>
<feature type="region of interest" description="Disordered" evidence="6">
    <location>
        <begin position="116"/>
        <end position="159"/>
    </location>
</feature>
<evidence type="ECO:0000256" key="4">
    <source>
        <dbReference type="ARBA" id="ARBA00022833"/>
    </source>
</evidence>
<feature type="domain" description="C2H2-type" evidence="7">
    <location>
        <begin position="585"/>
        <end position="613"/>
    </location>
</feature>
<feature type="region of interest" description="Disordered" evidence="6">
    <location>
        <begin position="665"/>
        <end position="690"/>
    </location>
</feature>
<evidence type="ECO:0000256" key="2">
    <source>
        <dbReference type="ARBA" id="ARBA00022737"/>
    </source>
</evidence>
<dbReference type="InterPro" id="IPR013087">
    <property type="entry name" value="Znf_C2H2_type"/>
</dbReference>
<dbReference type="SMART" id="SM00355">
    <property type="entry name" value="ZnF_C2H2"/>
    <property type="match status" value="7"/>
</dbReference>
<dbReference type="SUPFAM" id="SSF57667">
    <property type="entry name" value="beta-beta-alpha zinc fingers"/>
    <property type="match status" value="3"/>
</dbReference>
<keyword evidence="2" id="KW-0677">Repeat</keyword>
<feature type="region of interest" description="Disordered" evidence="6">
    <location>
        <begin position="381"/>
        <end position="456"/>
    </location>
</feature>
<feature type="region of interest" description="Disordered" evidence="6">
    <location>
        <begin position="222"/>
        <end position="263"/>
    </location>
</feature>
<evidence type="ECO:0000259" key="7">
    <source>
        <dbReference type="PROSITE" id="PS50157"/>
    </source>
</evidence>
<evidence type="ECO:0000313" key="8">
    <source>
        <dbReference type="EMBL" id="CAL8068292.1"/>
    </source>
</evidence>
<keyword evidence="9" id="KW-1185">Reference proteome</keyword>
<comment type="caution">
    <text evidence="8">The sequence shown here is derived from an EMBL/GenBank/DDBJ whole genome shotgun (WGS) entry which is preliminary data.</text>
</comment>
<feature type="domain" description="C2H2-type" evidence="7">
    <location>
        <begin position="614"/>
        <end position="642"/>
    </location>
</feature>
<keyword evidence="4" id="KW-0862">Zinc</keyword>
<accession>A0ABP1PNU2</accession>
<dbReference type="PANTHER" id="PTHR24408">
    <property type="entry name" value="ZINC FINGER PROTEIN"/>
    <property type="match status" value="1"/>
</dbReference>
<dbReference type="PROSITE" id="PS00028">
    <property type="entry name" value="ZINC_FINGER_C2H2_1"/>
    <property type="match status" value="6"/>
</dbReference>
<protein>
    <recommendedName>
        <fullName evidence="7">C2H2-type domain-containing protein</fullName>
    </recommendedName>
</protein>
<evidence type="ECO:0000256" key="3">
    <source>
        <dbReference type="ARBA" id="ARBA00022771"/>
    </source>
</evidence>
<dbReference type="Gene3D" id="3.30.160.60">
    <property type="entry name" value="Classic Zinc Finger"/>
    <property type="match status" value="4"/>
</dbReference>
<feature type="domain" description="C2H2-type" evidence="7">
    <location>
        <begin position="452"/>
        <end position="475"/>
    </location>
</feature>